<proteinExistence type="inferred from homology"/>
<keyword evidence="2 7" id="KW-0812">Transmembrane</keyword>
<comment type="caution">
    <text evidence="9">The sequence shown here is derived from an EMBL/GenBank/DDBJ whole genome shotgun (WGS) entry which is preliminary data.</text>
</comment>
<dbReference type="OrthoDB" id="5329176at2759"/>
<dbReference type="PANTHER" id="PTHR33048:SF123">
    <property type="entry name" value="INTEGRAL MEMBRANE PROTEIN"/>
    <property type="match status" value="1"/>
</dbReference>
<dbReference type="Proteomes" id="UP000799444">
    <property type="component" value="Unassembled WGS sequence"/>
</dbReference>
<evidence type="ECO:0000256" key="1">
    <source>
        <dbReference type="ARBA" id="ARBA00004141"/>
    </source>
</evidence>
<dbReference type="Pfam" id="PF20684">
    <property type="entry name" value="Fung_rhodopsin"/>
    <property type="match status" value="1"/>
</dbReference>
<evidence type="ECO:0000259" key="8">
    <source>
        <dbReference type="Pfam" id="PF20684"/>
    </source>
</evidence>
<dbReference type="GO" id="GO:0016020">
    <property type="term" value="C:membrane"/>
    <property type="evidence" value="ECO:0007669"/>
    <property type="project" value="UniProtKB-SubCell"/>
</dbReference>
<name>A0A9P4QX15_9PLEO</name>
<evidence type="ECO:0000313" key="9">
    <source>
        <dbReference type="EMBL" id="KAF2732649.1"/>
    </source>
</evidence>
<feature type="transmembrane region" description="Helical" evidence="7">
    <location>
        <begin position="216"/>
        <end position="237"/>
    </location>
</feature>
<gene>
    <name evidence="9" type="ORF">EJ04DRAFT_305043</name>
</gene>
<feature type="domain" description="Rhodopsin" evidence="8">
    <location>
        <begin position="43"/>
        <end position="281"/>
    </location>
</feature>
<evidence type="ECO:0000256" key="6">
    <source>
        <dbReference type="SAM" id="MobiDB-lite"/>
    </source>
</evidence>
<comment type="similarity">
    <text evidence="5">Belongs to the SAT4 family.</text>
</comment>
<feature type="region of interest" description="Disordered" evidence="6">
    <location>
        <begin position="336"/>
        <end position="355"/>
    </location>
</feature>
<evidence type="ECO:0000256" key="7">
    <source>
        <dbReference type="SAM" id="Phobius"/>
    </source>
</evidence>
<dbReference type="InterPro" id="IPR049326">
    <property type="entry name" value="Rhodopsin_dom_fungi"/>
</dbReference>
<evidence type="ECO:0000256" key="4">
    <source>
        <dbReference type="ARBA" id="ARBA00023136"/>
    </source>
</evidence>
<feature type="transmembrane region" description="Helical" evidence="7">
    <location>
        <begin position="179"/>
        <end position="204"/>
    </location>
</feature>
<comment type="subcellular location">
    <subcellularLocation>
        <location evidence="1">Membrane</location>
        <topology evidence="1">Multi-pass membrane protein</topology>
    </subcellularLocation>
</comment>
<feature type="transmembrane region" description="Helical" evidence="7">
    <location>
        <begin position="138"/>
        <end position="159"/>
    </location>
</feature>
<feature type="transmembrane region" description="Helical" evidence="7">
    <location>
        <begin position="257"/>
        <end position="279"/>
    </location>
</feature>
<dbReference type="InterPro" id="IPR052337">
    <property type="entry name" value="SAT4-like"/>
</dbReference>
<evidence type="ECO:0000256" key="2">
    <source>
        <dbReference type="ARBA" id="ARBA00022692"/>
    </source>
</evidence>
<evidence type="ECO:0000256" key="5">
    <source>
        <dbReference type="ARBA" id="ARBA00038359"/>
    </source>
</evidence>
<keyword evidence="4 7" id="KW-0472">Membrane</keyword>
<feature type="transmembrane region" description="Helical" evidence="7">
    <location>
        <begin position="59"/>
        <end position="83"/>
    </location>
</feature>
<dbReference type="AlphaFoldDB" id="A0A9P4QX15"/>
<protein>
    <recommendedName>
        <fullName evidence="8">Rhodopsin domain-containing protein</fullName>
    </recommendedName>
</protein>
<dbReference type="PANTHER" id="PTHR33048">
    <property type="entry name" value="PTH11-LIKE INTEGRAL MEMBRANE PROTEIN (AFU_ORTHOLOGUE AFUA_5G11245)"/>
    <property type="match status" value="1"/>
</dbReference>
<reference evidence="9" key="1">
    <citation type="journal article" date="2020" name="Stud. Mycol.">
        <title>101 Dothideomycetes genomes: a test case for predicting lifestyles and emergence of pathogens.</title>
        <authorList>
            <person name="Haridas S."/>
            <person name="Albert R."/>
            <person name="Binder M."/>
            <person name="Bloem J."/>
            <person name="Labutti K."/>
            <person name="Salamov A."/>
            <person name="Andreopoulos B."/>
            <person name="Baker S."/>
            <person name="Barry K."/>
            <person name="Bills G."/>
            <person name="Bluhm B."/>
            <person name="Cannon C."/>
            <person name="Castanera R."/>
            <person name="Culley D."/>
            <person name="Daum C."/>
            <person name="Ezra D."/>
            <person name="Gonzalez J."/>
            <person name="Henrissat B."/>
            <person name="Kuo A."/>
            <person name="Liang C."/>
            <person name="Lipzen A."/>
            <person name="Lutzoni F."/>
            <person name="Magnuson J."/>
            <person name="Mondo S."/>
            <person name="Nolan M."/>
            <person name="Ohm R."/>
            <person name="Pangilinan J."/>
            <person name="Park H.-J."/>
            <person name="Ramirez L."/>
            <person name="Alfaro M."/>
            <person name="Sun H."/>
            <person name="Tritt A."/>
            <person name="Yoshinaga Y."/>
            <person name="Zwiers L.-H."/>
            <person name="Turgeon B."/>
            <person name="Goodwin S."/>
            <person name="Spatafora J."/>
            <person name="Crous P."/>
            <person name="Grigoriev I."/>
        </authorList>
    </citation>
    <scope>NUCLEOTIDE SEQUENCE</scope>
    <source>
        <strain evidence="9">CBS 125425</strain>
    </source>
</reference>
<keyword evidence="10" id="KW-1185">Reference proteome</keyword>
<organism evidence="9 10">
    <name type="scientific">Polyplosphaeria fusca</name>
    <dbReference type="NCBI Taxonomy" id="682080"/>
    <lineage>
        <taxon>Eukaryota</taxon>
        <taxon>Fungi</taxon>
        <taxon>Dikarya</taxon>
        <taxon>Ascomycota</taxon>
        <taxon>Pezizomycotina</taxon>
        <taxon>Dothideomycetes</taxon>
        <taxon>Pleosporomycetidae</taxon>
        <taxon>Pleosporales</taxon>
        <taxon>Tetraplosphaeriaceae</taxon>
        <taxon>Polyplosphaeria</taxon>
    </lineage>
</organism>
<feature type="transmembrane region" description="Helical" evidence="7">
    <location>
        <begin position="103"/>
        <end position="126"/>
    </location>
</feature>
<evidence type="ECO:0000313" key="10">
    <source>
        <dbReference type="Proteomes" id="UP000799444"/>
    </source>
</evidence>
<dbReference type="EMBL" id="ML996173">
    <property type="protein sequence ID" value="KAF2732649.1"/>
    <property type="molecule type" value="Genomic_DNA"/>
</dbReference>
<evidence type="ECO:0000256" key="3">
    <source>
        <dbReference type="ARBA" id="ARBA00022989"/>
    </source>
</evidence>
<keyword evidence="3 7" id="KW-1133">Transmembrane helix</keyword>
<sequence>MAYNNPSFTLDPEFAPRDEKARQNTLLGVTTAFTLIGMITVALRIYTRAHITRNMGMEDWTMIAAAVLTFIFWVLIIVGARQLNWGFSFMSLSASQMETNGKFGLAVVPIYKATVALIKMSILFIYLRLAVNNIFRRLCQGTIVLLAVWTFIVVVVVLAQCQPLSVLWDYSETGKCIDINTFYFTTSGFHVLVDLWILVLPIRLFLSIPRPTREKLALLGIFGLGILSTLASIVRLYYLKAVIRSTDPFYAGPPLHIASMVEINIGILCACLPTLKPLLSKTQRARTRQALKYGSDGNFMHGTAADGTIIILHQKTLSMATTETGWSGGMVGAKSEEYELGDRPPPVPPKDLKMDKSMVPSYSKEWMTNAQRAYPEKF</sequence>
<feature type="transmembrane region" description="Helical" evidence="7">
    <location>
        <begin position="26"/>
        <end position="47"/>
    </location>
</feature>
<accession>A0A9P4QX15</accession>